<gene>
    <name evidence="1" type="ORF">SUZIE_183115</name>
</gene>
<evidence type="ECO:0000313" key="2">
    <source>
        <dbReference type="Proteomes" id="UP001166674"/>
    </source>
</evidence>
<dbReference type="GO" id="GO:0005840">
    <property type="term" value="C:ribosome"/>
    <property type="evidence" value="ECO:0007669"/>
    <property type="project" value="UniProtKB-KW"/>
</dbReference>
<organism evidence="1 2">
    <name type="scientific">Sciurus carolinensis</name>
    <name type="common">Eastern gray squirrel</name>
    <dbReference type="NCBI Taxonomy" id="30640"/>
    <lineage>
        <taxon>Eukaryota</taxon>
        <taxon>Metazoa</taxon>
        <taxon>Chordata</taxon>
        <taxon>Craniata</taxon>
        <taxon>Vertebrata</taxon>
        <taxon>Euteleostomi</taxon>
        <taxon>Mammalia</taxon>
        <taxon>Eutheria</taxon>
        <taxon>Euarchontoglires</taxon>
        <taxon>Glires</taxon>
        <taxon>Rodentia</taxon>
        <taxon>Sciuromorpha</taxon>
        <taxon>Sciuridae</taxon>
        <taxon>Sciurinae</taxon>
        <taxon>Sciurini</taxon>
        <taxon>Sciurus</taxon>
    </lineage>
</organism>
<protein>
    <submittedName>
        <fullName evidence="1">39S ribosomal protein L49, mitochondrial</fullName>
    </submittedName>
</protein>
<accession>A0AA41N7Z3</accession>
<dbReference type="EMBL" id="JAATJV010400423">
    <property type="protein sequence ID" value="MBZ3885472.1"/>
    <property type="molecule type" value="Genomic_DNA"/>
</dbReference>
<sequence length="69" mass="7207">MAAATFQASLQGWSTGVQRGLAMRTSLIDGTCSKSQTQGPPDYSSFVESVVELCGAPVTSHQHPKAPKA</sequence>
<dbReference type="Proteomes" id="UP001166674">
    <property type="component" value="Unassembled WGS sequence"/>
</dbReference>
<keyword evidence="2" id="KW-1185">Reference proteome</keyword>
<keyword evidence="1" id="KW-0689">Ribosomal protein</keyword>
<comment type="caution">
    <text evidence="1">The sequence shown here is derived from an EMBL/GenBank/DDBJ whole genome shotgun (WGS) entry which is preliminary data.</text>
</comment>
<keyword evidence="1" id="KW-0687">Ribonucleoprotein</keyword>
<dbReference type="AlphaFoldDB" id="A0AA41N7Z3"/>
<reference evidence="1" key="1">
    <citation type="submission" date="2020-03" db="EMBL/GenBank/DDBJ databases">
        <title>Studies in the Genomics of Life Span.</title>
        <authorList>
            <person name="Glass D."/>
        </authorList>
    </citation>
    <scope>NUCLEOTIDE SEQUENCE</scope>
    <source>
        <strain evidence="1">SUZIE</strain>
        <tissue evidence="1">Muscle</tissue>
    </source>
</reference>
<proteinExistence type="predicted"/>
<name>A0AA41N7Z3_SCICA</name>
<evidence type="ECO:0000313" key="1">
    <source>
        <dbReference type="EMBL" id="MBZ3885472.1"/>
    </source>
</evidence>